<dbReference type="RefSeq" id="WP_380126077.1">
    <property type="nucleotide sequence ID" value="NZ_JBHSIU010000074.1"/>
</dbReference>
<organism evidence="1 2">
    <name type="scientific">Dactylosporangium cerinum</name>
    <dbReference type="NCBI Taxonomy" id="1434730"/>
    <lineage>
        <taxon>Bacteria</taxon>
        <taxon>Bacillati</taxon>
        <taxon>Actinomycetota</taxon>
        <taxon>Actinomycetes</taxon>
        <taxon>Micromonosporales</taxon>
        <taxon>Micromonosporaceae</taxon>
        <taxon>Dactylosporangium</taxon>
    </lineage>
</organism>
<gene>
    <name evidence="1" type="ORF">ACFPIJ_47365</name>
</gene>
<sequence length="190" mass="20859">MDAAAWLSGLLALAGVGIGSLLSAWAQGRAWKREQMRQWQDARRGAYGRLVAAVRQYRGYVAGPHAEVELWLRPDGSRLIPGIGTAGAGYQEAMETAFTDVQLLAQSQDTVDRAHFLTSVARRIAVARAVHGPGRVPVELDERLFTAEREFINGVRRELGLFNIDATPLVGELEDIDAALYTAYRNRADP</sequence>
<reference evidence="2" key="1">
    <citation type="journal article" date="2019" name="Int. J. Syst. Evol. Microbiol.">
        <title>The Global Catalogue of Microorganisms (GCM) 10K type strain sequencing project: providing services to taxonomists for standard genome sequencing and annotation.</title>
        <authorList>
            <consortium name="The Broad Institute Genomics Platform"/>
            <consortium name="The Broad Institute Genome Sequencing Center for Infectious Disease"/>
            <person name="Wu L."/>
            <person name="Ma J."/>
        </authorList>
    </citation>
    <scope>NUCLEOTIDE SEQUENCE [LARGE SCALE GENOMIC DNA]</scope>
    <source>
        <strain evidence="2">CGMCC 4.7152</strain>
    </source>
</reference>
<evidence type="ECO:0000313" key="2">
    <source>
        <dbReference type="Proteomes" id="UP001595912"/>
    </source>
</evidence>
<name>A0ABV9WD47_9ACTN</name>
<proteinExistence type="predicted"/>
<accession>A0ABV9WD47</accession>
<dbReference type="Proteomes" id="UP001595912">
    <property type="component" value="Unassembled WGS sequence"/>
</dbReference>
<keyword evidence="2" id="KW-1185">Reference proteome</keyword>
<evidence type="ECO:0008006" key="3">
    <source>
        <dbReference type="Google" id="ProtNLM"/>
    </source>
</evidence>
<comment type="caution">
    <text evidence="1">The sequence shown here is derived from an EMBL/GenBank/DDBJ whole genome shotgun (WGS) entry which is preliminary data.</text>
</comment>
<protein>
    <recommendedName>
        <fullName evidence="3">Secreted protein</fullName>
    </recommendedName>
</protein>
<evidence type="ECO:0000313" key="1">
    <source>
        <dbReference type="EMBL" id="MFC5005438.1"/>
    </source>
</evidence>
<dbReference type="EMBL" id="JBHSIU010000074">
    <property type="protein sequence ID" value="MFC5005438.1"/>
    <property type="molecule type" value="Genomic_DNA"/>
</dbReference>